<name>A0A0A9Y0D4_LYGHE</name>
<dbReference type="EMBL" id="GBHO01018518">
    <property type="protein sequence ID" value="JAG25086.1"/>
    <property type="molecule type" value="Transcribed_RNA"/>
</dbReference>
<dbReference type="Gene3D" id="1.10.238.10">
    <property type="entry name" value="EF-hand"/>
    <property type="match status" value="1"/>
</dbReference>
<dbReference type="InterPro" id="IPR002048">
    <property type="entry name" value="EF_hand_dom"/>
</dbReference>
<reference evidence="2" key="1">
    <citation type="journal article" date="2014" name="PLoS ONE">
        <title>Transcriptome-Based Identification of ABC Transporters in the Western Tarnished Plant Bug Lygus hesperus.</title>
        <authorList>
            <person name="Hull J.J."/>
            <person name="Chaney K."/>
            <person name="Geib S.M."/>
            <person name="Fabrick J.A."/>
            <person name="Brent C.S."/>
            <person name="Walsh D."/>
            <person name="Lavine L.C."/>
        </authorList>
    </citation>
    <scope>NUCLEOTIDE SEQUENCE</scope>
</reference>
<evidence type="ECO:0000313" key="2">
    <source>
        <dbReference type="EMBL" id="JAG25086.1"/>
    </source>
</evidence>
<dbReference type="GO" id="GO:0005509">
    <property type="term" value="F:calcium ion binding"/>
    <property type="evidence" value="ECO:0007669"/>
    <property type="project" value="InterPro"/>
</dbReference>
<accession>A0A0A9Y0D4</accession>
<sequence length="120" mass="14371">MWRQQNTVDEPQTDILKHQQPSTCDVHYVAKMMQKTGSSKKRSSYLQQKQVNPVTIPNYDIRSNTAMFEDELRRLFQFFDVEHKGYLDRDLFKKTYVEMEQYGVDPLPSVIDAQFRRYAR</sequence>
<proteinExistence type="predicted"/>
<gene>
    <name evidence="2" type="primary">CALGL</name>
    <name evidence="2" type="ORF">CM83_44889</name>
</gene>
<dbReference type="AlphaFoldDB" id="A0A0A9Y0D4"/>
<dbReference type="InterPro" id="IPR011992">
    <property type="entry name" value="EF-hand-dom_pair"/>
</dbReference>
<dbReference type="PROSITE" id="PS50222">
    <property type="entry name" value="EF_HAND_2"/>
    <property type="match status" value="1"/>
</dbReference>
<feature type="domain" description="EF-hand" evidence="1">
    <location>
        <begin position="67"/>
        <end position="102"/>
    </location>
</feature>
<dbReference type="SUPFAM" id="SSF47473">
    <property type="entry name" value="EF-hand"/>
    <property type="match status" value="1"/>
</dbReference>
<feature type="non-terminal residue" evidence="2">
    <location>
        <position position="120"/>
    </location>
</feature>
<protein>
    <submittedName>
        <fullName evidence="2">Calglandulin</fullName>
    </submittedName>
</protein>
<organism evidence="2">
    <name type="scientific">Lygus hesperus</name>
    <name type="common">Western plant bug</name>
    <dbReference type="NCBI Taxonomy" id="30085"/>
    <lineage>
        <taxon>Eukaryota</taxon>
        <taxon>Metazoa</taxon>
        <taxon>Ecdysozoa</taxon>
        <taxon>Arthropoda</taxon>
        <taxon>Hexapoda</taxon>
        <taxon>Insecta</taxon>
        <taxon>Pterygota</taxon>
        <taxon>Neoptera</taxon>
        <taxon>Paraneoptera</taxon>
        <taxon>Hemiptera</taxon>
        <taxon>Heteroptera</taxon>
        <taxon>Panheteroptera</taxon>
        <taxon>Cimicomorpha</taxon>
        <taxon>Miridae</taxon>
        <taxon>Mirini</taxon>
        <taxon>Lygus</taxon>
    </lineage>
</organism>
<evidence type="ECO:0000259" key="1">
    <source>
        <dbReference type="PROSITE" id="PS50222"/>
    </source>
</evidence>
<reference evidence="2" key="2">
    <citation type="submission" date="2014-07" db="EMBL/GenBank/DDBJ databases">
        <authorList>
            <person name="Hull J."/>
        </authorList>
    </citation>
    <scope>NUCLEOTIDE SEQUENCE</scope>
</reference>